<dbReference type="Gene3D" id="1.10.3720.10">
    <property type="entry name" value="MetI-like"/>
    <property type="match status" value="1"/>
</dbReference>
<dbReference type="GO" id="GO:0005886">
    <property type="term" value="C:plasma membrane"/>
    <property type="evidence" value="ECO:0007669"/>
    <property type="project" value="UniProtKB-SubCell"/>
</dbReference>
<dbReference type="InterPro" id="IPR035906">
    <property type="entry name" value="MetI-like_sf"/>
</dbReference>
<dbReference type="Pfam" id="PF00528">
    <property type="entry name" value="BPD_transp_1"/>
    <property type="match status" value="1"/>
</dbReference>
<dbReference type="GO" id="GO:0005315">
    <property type="term" value="F:phosphate transmembrane transporter activity"/>
    <property type="evidence" value="ECO:0007669"/>
    <property type="project" value="InterPro"/>
</dbReference>
<dbReference type="InterPro" id="IPR011864">
    <property type="entry name" value="Phosphate_PstC"/>
</dbReference>
<evidence type="ECO:0000313" key="13">
    <source>
        <dbReference type="Proteomes" id="UP000094056"/>
    </source>
</evidence>
<evidence type="ECO:0000313" key="12">
    <source>
        <dbReference type="EMBL" id="ODS31353.1"/>
    </source>
</evidence>
<evidence type="ECO:0000256" key="8">
    <source>
        <dbReference type="ARBA" id="ARBA00023136"/>
    </source>
</evidence>
<comment type="similarity">
    <text evidence="2 10">Belongs to the binding-protein-dependent transport system permease family. CysTW subfamily.</text>
</comment>
<evidence type="ECO:0000256" key="1">
    <source>
        <dbReference type="ARBA" id="ARBA00004651"/>
    </source>
</evidence>
<organism evidence="12 13">
    <name type="scientific">Candidatus Scalindua rubra</name>
    <dbReference type="NCBI Taxonomy" id="1872076"/>
    <lineage>
        <taxon>Bacteria</taxon>
        <taxon>Pseudomonadati</taxon>
        <taxon>Planctomycetota</taxon>
        <taxon>Candidatus Brocadiia</taxon>
        <taxon>Candidatus Brocadiales</taxon>
        <taxon>Candidatus Scalinduaceae</taxon>
        <taxon>Candidatus Scalindua</taxon>
    </lineage>
</organism>
<dbReference type="EMBL" id="MAYW01000124">
    <property type="protein sequence ID" value="ODS31353.1"/>
    <property type="molecule type" value="Genomic_DNA"/>
</dbReference>
<comment type="function">
    <text evidence="10">Part of the binding-protein-dependent transport system for phosphate; probably responsible for the translocation of the substrate across the membrane.</text>
</comment>
<evidence type="ECO:0000256" key="3">
    <source>
        <dbReference type="ARBA" id="ARBA00022448"/>
    </source>
</evidence>
<keyword evidence="8 9" id="KW-0472">Membrane</keyword>
<feature type="transmembrane region" description="Helical" evidence="9">
    <location>
        <begin position="105"/>
        <end position="128"/>
    </location>
</feature>
<evidence type="ECO:0000259" key="11">
    <source>
        <dbReference type="PROSITE" id="PS50928"/>
    </source>
</evidence>
<evidence type="ECO:0000256" key="6">
    <source>
        <dbReference type="ARBA" id="ARBA00022692"/>
    </source>
</evidence>
<dbReference type="PATRIC" id="fig|1872076.5.peg.4196"/>
<keyword evidence="4 10" id="KW-1003">Cell membrane</keyword>
<comment type="subcellular location">
    <subcellularLocation>
        <location evidence="1 9">Cell membrane</location>
        <topology evidence="1 9">Multi-pass membrane protein</topology>
    </subcellularLocation>
</comment>
<feature type="transmembrane region" description="Helical" evidence="9">
    <location>
        <begin position="197"/>
        <end position="222"/>
    </location>
</feature>
<feature type="transmembrane region" description="Helical" evidence="9">
    <location>
        <begin position="12"/>
        <end position="33"/>
    </location>
</feature>
<dbReference type="PROSITE" id="PS50928">
    <property type="entry name" value="ABC_TM1"/>
    <property type="match status" value="1"/>
</dbReference>
<dbReference type="PANTHER" id="PTHR30425">
    <property type="entry name" value="PHOSPHATE TRANSPORT SYSTEM PERMEASE PROTEIN PST"/>
    <property type="match status" value="1"/>
</dbReference>
<sequence>MSAYTNKIVKGYVFSSTLISAAVIILILTVLFINSYDAVKEVGFGLFTLKWNPPDGKFGIVSILYGSLAVTFLSLLISVPLGVLTAIFTAEILHPKNRVYVKSGLELLAGIPSIIYGLIGVAFLSVWIGKLFDLQSGRTIFTAALLLSIMILPTIITLCDDAFHNVPQRYREAAKGVGLYKHEVILRGVLPIAKTDIAGAVLLALGRALGETMAVMLVIGSIDKIPQPFYNFFSPGQTITSKLGREIAESAFGSLHFSAMIFMGVVLLVIVLSLTVIVQQYFKTGRLYE</sequence>
<reference evidence="12 13" key="1">
    <citation type="submission" date="2016-07" db="EMBL/GenBank/DDBJ databases">
        <title>Draft genome of Scalindua rubra, obtained from a brine-seawater interface in the Red Sea, sheds light on salt adaptation in anammox bacteria.</title>
        <authorList>
            <person name="Speth D.R."/>
            <person name="Lagkouvardos I."/>
            <person name="Wang Y."/>
            <person name="Qian P.-Y."/>
            <person name="Dutilh B.E."/>
            <person name="Jetten M.S."/>
        </authorList>
    </citation>
    <scope>NUCLEOTIDE SEQUENCE [LARGE SCALE GENOMIC DNA]</scope>
    <source>
        <strain evidence="12">BSI-1</strain>
    </source>
</reference>
<keyword evidence="6 9" id="KW-0812">Transmembrane</keyword>
<evidence type="ECO:0000256" key="9">
    <source>
        <dbReference type="RuleBase" id="RU363032"/>
    </source>
</evidence>
<feature type="transmembrane region" description="Helical" evidence="9">
    <location>
        <begin position="140"/>
        <end position="159"/>
    </location>
</feature>
<dbReference type="GO" id="GO:0006817">
    <property type="term" value="P:phosphate ion transport"/>
    <property type="evidence" value="ECO:0007669"/>
    <property type="project" value="UniProtKB-KW"/>
</dbReference>
<keyword evidence="3 9" id="KW-0813">Transport</keyword>
<feature type="domain" description="ABC transmembrane type-1" evidence="11">
    <location>
        <begin position="64"/>
        <end position="278"/>
    </location>
</feature>
<dbReference type="InterPro" id="IPR051124">
    <property type="entry name" value="Phosphate_Transport_Permease"/>
</dbReference>
<dbReference type="Proteomes" id="UP000094056">
    <property type="component" value="Unassembled WGS sequence"/>
</dbReference>
<protein>
    <recommendedName>
        <fullName evidence="10">Phosphate transport system permease protein</fullName>
    </recommendedName>
</protein>
<dbReference type="CDD" id="cd06261">
    <property type="entry name" value="TM_PBP2"/>
    <property type="match status" value="1"/>
</dbReference>
<dbReference type="AlphaFoldDB" id="A0A1E3X6S8"/>
<gene>
    <name evidence="12" type="ORF">SCARUB_03520</name>
</gene>
<dbReference type="InterPro" id="IPR000515">
    <property type="entry name" value="MetI-like"/>
</dbReference>
<keyword evidence="7 9" id="KW-1133">Transmembrane helix</keyword>
<dbReference type="SUPFAM" id="SSF161098">
    <property type="entry name" value="MetI-like"/>
    <property type="match status" value="1"/>
</dbReference>
<accession>A0A1E3X6S8</accession>
<evidence type="ECO:0000256" key="5">
    <source>
        <dbReference type="ARBA" id="ARBA00022592"/>
    </source>
</evidence>
<name>A0A1E3X6S8_9BACT</name>
<evidence type="ECO:0000256" key="10">
    <source>
        <dbReference type="RuleBase" id="RU363054"/>
    </source>
</evidence>
<feature type="transmembrane region" description="Helical" evidence="9">
    <location>
        <begin position="63"/>
        <end position="93"/>
    </location>
</feature>
<dbReference type="PANTHER" id="PTHR30425:SF1">
    <property type="entry name" value="PHOSPHATE TRANSPORT SYSTEM PERMEASE PROTEIN PSTC"/>
    <property type="match status" value="1"/>
</dbReference>
<comment type="caution">
    <text evidence="12">The sequence shown here is derived from an EMBL/GenBank/DDBJ whole genome shotgun (WGS) entry which is preliminary data.</text>
</comment>
<proteinExistence type="inferred from homology"/>
<dbReference type="NCBIfam" id="TIGR02138">
    <property type="entry name" value="phosphate_pstC"/>
    <property type="match status" value="1"/>
</dbReference>
<feature type="transmembrane region" description="Helical" evidence="9">
    <location>
        <begin position="255"/>
        <end position="278"/>
    </location>
</feature>
<evidence type="ECO:0000256" key="4">
    <source>
        <dbReference type="ARBA" id="ARBA00022475"/>
    </source>
</evidence>
<evidence type="ECO:0000256" key="2">
    <source>
        <dbReference type="ARBA" id="ARBA00007069"/>
    </source>
</evidence>
<evidence type="ECO:0000256" key="7">
    <source>
        <dbReference type="ARBA" id="ARBA00022989"/>
    </source>
</evidence>
<keyword evidence="5 10" id="KW-0592">Phosphate transport</keyword>